<feature type="transmembrane region" description="Helical" evidence="8">
    <location>
        <begin position="201"/>
        <end position="225"/>
    </location>
</feature>
<dbReference type="InterPro" id="IPR010656">
    <property type="entry name" value="DctM"/>
</dbReference>
<dbReference type="AlphaFoldDB" id="A0A1H3E052"/>
<keyword evidence="2" id="KW-1003">Cell membrane</keyword>
<evidence type="ECO:0000256" key="6">
    <source>
        <dbReference type="ARBA" id="ARBA00023136"/>
    </source>
</evidence>
<keyword evidence="5 8" id="KW-1133">Transmembrane helix</keyword>
<dbReference type="PANTHER" id="PTHR33362">
    <property type="entry name" value="SIALIC ACID TRAP TRANSPORTER PERMEASE PROTEIN SIAT-RELATED"/>
    <property type="match status" value="1"/>
</dbReference>
<feature type="transmembrane region" description="Helical" evidence="8">
    <location>
        <begin position="245"/>
        <end position="266"/>
    </location>
</feature>
<dbReference type="InterPro" id="IPR004681">
    <property type="entry name" value="TRAP_DctM"/>
</dbReference>
<dbReference type="EMBL" id="FNNB01000014">
    <property type="protein sequence ID" value="SDX71274.1"/>
    <property type="molecule type" value="Genomic_DNA"/>
</dbReference>
<feature type="non-terminal residue" evidence="10">
    <location>
        <position position="1"/>
    </location>
</feature>
<feature type="transmembrane region" description="Helical" evidence="8">
    <location>
        <begin position="83"/>
        <end position="98"/>
    </location>
</feature>
<evidence type="ECO:0000256" key="7">
    <source>
        <dbReference type="RuleBase" id="RU369079"/>
    </source>
</evidence>
<evidence type="ECO:0000256" key="3">
    <source>
        <dbReference type="ARBA" id="ARBA00022519"/>
    </source>
</evidence>
<accession>A0A1H3E052</accession>
<feature type="transmembrane region" description="Helical" evidence="8">
    <location>
        <begin position="12"/>
        <end position="35"/>
    </location>
</feature>
<evidence type="ECO:0000256" key="8">
    <source>
        <dbReference type="SAM" id="Phobius"/>
    </source>
</evidence>
<evidence type="ECO:0000313" key="11">
    <source>
        <dbReference type="Proteomes" id="UP000183076"/>
    </source>
</evidence>
<protein>
    <submittedName>
        <fullName evidence="10">Tripartite ATP-independent transporter, DctM component</fullName>
    </submittedName>
</protein>
<dbReference type="Pfam" id="PF06808">
    <property type="entry name" value="DctM"/>
    <property type="match status" value="1"/>
</dbReference>
<dbReference type="GO" id="GO:0022857">
    <property type="term" value="F:transmembrane transporter activity"/>
    <property type="evidence" value="ECO:0007669"/>
    <property type="project" value="UniProtKB-UniRule"/>
</dbReference>
<gene>
    <name evidence="10" type="ORF">SAMN04488041_1141</name>
</gene>
<keyword evidence="4 8" id="KW-0812">Transmembrane</keyword>
<organism evidence="10 11">
    <name type="scientific">Sulfitobacter pontiacus</name>
    <dbReference type="NCBI Taxonomy" id="60137"/>
    <lineage>
        <taxon>Bacteria</taxon>
        <taxon>Pseudomonadati</taxon>
        <taxon>Pseudomonadota</taxon>
        <taxon>Alphaproteobacteria</taxon>
        <taxon>Rhodobacterales</taxon>
        <taxon>Roseobacteraceae</taxon>
        <taxon>Sulfitobacter</taxon>
    </lineage>
</organism>
<evidence type="ECO:0000256" key="4">
    <source>
        <dbReference type="ARBA" id="ARBA00022692"/>
    </source>
</evidence>
<name>A0A1H3E052_9RHOB</name>
<feature type="domain" description="TRAP C4-dicarboxylate transport system permease DctM subunit" evidence="9">
    <location>
        <begin position="11"/>
        <end position="269"/>
    </location>
</feature>
<evidence type="ECO:0000259" key="9">
    <source>
        <dbReference type="Pfam" id="PF06808"/>
    </source>
</evidence>
<evidence type="ECO:0000256" key="2">
    <source>
        <dbReference type="ARBA" id="ARBA00022475"/>
    </source>
</evidence>
<dbReference type="GO" id="GO:0005886">
    <property type="term" value="C:plasma membrane"/>
    <property type="evidence" value="ECO:0007669"/>
    <property type="project" value="UniProtKB-SubCell"/>
</dbReference>
<dbReference type="PANTHER" id="PTHR33362:SF7">
    <property type="entry name" value="SLL1103 PROTEIN"/>
    <property type="match status" value="1"/>
</dbReference>
<feature type="transmembrane region" description="Helical" evidence="8">
    <location>
        <begin position="157"/>
        <end position="189"/>
    </location>
</feature>
<comment type="subcellular location">
    <subcellularLocation>
        <location evidence="1 7">Cell inner membrane</location>
        <topology evidence="1 7">Multi-pass membrane protein</topology>
    </subcellularLocation>
</comment>
<reference evidence="11" key="1">
    <citation type="submission" date="2016-10" db="EMBL/GenBank/DDBJ databases">
        <authorList>
            <person name="Varghese N."/>
            <person name="Submissions S."/>
        </authorList>
    </citation>
    <scope>NUCLEOTIDE SEQUENCE [LARGE SCALE GENOMIC DNA]</scope>
    <source>
        <strain evidence="11">DSM 10014</strain>
    </source>
</reference>
<dbReference type="STRING" id="60137.SAMN04488041_1141"/>
<keyword evidence="7" id="KW-0813">Transport</keyword>
<dbReference type="RefSeq" id="WP_139283876.1">
    <property type="nucleotide sequence ID" value="NZ_FNNB01000014.1"/>
</dbReference>
<proteinExistence type="predicted"/>
<evidence type="ECO:0000313" key="10">
    <source>
        <dbReference type="EMBL" id="SDX71274.1"/>
    </source>
</evidence>
<keyword evidence="3 7" id="KW-0997">Cell inner membrane</keyword>
<keyword evidence="6 8" id="KW-0472">Membrane</keyword>
<comment type="function">
    <text evidence="7">Part of the tripartite ATP-independent periplasmic (TRAP) transport system.</text>
</comment>
<feature type="transmembrane region" description="Helical" evidence="8">
    <location>
        <begin position="56"/>
        <end position="77"/>
    </location>
</feature>
<feature type="transmembrane region" description="Helical" evidence="8">
    <location>
        <begin position="119"/>
        <end position="137"/>
    </location>
</feature>
<evidence type="ECO:0000256" key="1">
    <source>
        <dbReference type="ARBA" id="ARBA00004429"/>
    </source>
</evidence>
<evidence type="ECO:0000256" key="5">
    <source>
        <dbReference type="ARBA" id="ARBA00022989"/>
    </source>
</evidence>
<dbReference type="Proteomes" id="UP000183076">
    <property type="component" value="Unassembled WGS sequence"/>
</dbReference>
<sequence length="289" mass="31371">FFISNVFYLRIGLMYVALIVPVLLMVMAFAVYFAVTLRKTVEIPLDTPKTNLVSDLLFVLASVAVIASIPLSIILGFATLTEAAGVGVFGALLVALARKRLSFSSLNSVTVQTSTMTSMVFFIVLGASVFSLSFHLVGGPNVIFDWISAFDLTRWELLAMLLGVIIILGFVFDWIEVLLVFVPVLMPIISELDFADHVGSAYFAQIWIAGLIALALQTSFLTPPFGYALFFAKMAAPKGINLSDIYRGAVPLVAIEIALIAALISFPQLITWLPEMALGDADAPQLIQR</sequence>